<dbReference type="InterPro" id="IPR050250">
    <property type="entry name" value="Macrolide_Exporter_MacB"/>
</dbReference>
<keyword evidence="11" id="KW-1185">Reference proteome</keyword>
<dbReference type="Pfam" id="PF02687">
    <property type="entry name" value="FtsX"/>
    <property type="match status" value="1"/>
</dbReference>
<accession>A0ABW0UUW0</accession>
<evidence type="ECO:0000256" key="5">
    <source>
        <dbReference type="ARBA" id="ARBA00023136"/>
    </source>
</evidence>
<dbReference type="RefSeq" id="WP_381023303.1">
    <property type="nucleotide sequence ID" value="NZ_JBHSNY010000006.1"/>
</dbReference>
<keyword evidence="5 7" id="KW-0472">Membrane</keyword>
<feature type="transmembrane region" description="Helical" evidence="7">
    <location>
        <begin position="373"/>
        <end position="395"/>
    </location>
</feature>
<keyword evidence="3 7" id="KW-0812">Transmembrane</keyword>
<dbReference type="Pfam" id="PF12704">
    <property type="entry name" value="MacB_PCD"/>
    <property type="match status" value="1"/>
</dbReference>
<evidence type="ECO:0000256" key="2">
    <source>
        <dbReference type="ARBA" id="ARBA00022475"/>
    </source>
</evidence>
<feature type="domain" description="MacB-like periplasmic core" evidence="9">
    <location>
        <begin position="22"/>
        <end position="237"/>
    </location>
</feature>
<evidence type="ECO:0000259" key="8">
    <source>
        <dbReference type="Pfam" id="PF02687"/>
    </source>
</evidence>
<dbReference type="InterPro" id="IPR003838">
    <property type="entry name" value="ABC3_permease_C"/>
</dbReference>
<dbReference type="InterPro" id="IPR025857">
    <property type="entry name" value="MacB_PCD"/>
</dbReference>
<reference evidence="11" key="1">
    <citation type="journal article" date="2019" name="Int. J. Syst. Evol. Microbiol.">
        <title>The Global Catalogue of Microorganisms (GCM) 10K type strain sequencing project: providing services to taxonomists for standard genome sequencing and annotation.</title>
        <authorList>
            <consortium name="The Broad Institute Genomics Platform"/>
            <consortium name="The Broad Institute Genome Sequencing Center for Infectious Disease"/>
            <person name="Wu L."/>
            <person name="Ma J."/>
        </authorList>
    </citation>
    <scope>NUCLEOTIDE SEQUENCE [LARGE SCALE GENOMIC DNA]</scope>
    <source>
        <strain evidence="11">CGMCC 4.7248</strain>
    </source>
</reference>
<comment type="subcellular location">
    <subcellularLocation>
        <location evidence="1">Cell membrane</location>
        <topology evidence="1">Multi-pass membrane protein</topology>
    </subcellularLocation>
</comment>
<name>A0ABW0UUW0_9ACTN</name>
<dbReference type="EMBL" id="JBHSNY010000006">
    <property type="protein sequence ID" value="MFC5636070.1"/>
    <property type="molecule type" value="Genomic_DNA"/>
</dbReference>
<feature type="transmembrane region" description="Helical" evidence="7">
    <location>
        <begin position="316"/>
        <end position="341"/>
    </location>
</feature>
<feature type="transmembrane region" description="Helical" evidence="7">
    <location>
        <begin position="264"/>
        <end position="284"/>
    </location>
</feature>
<evidence type="ECO:0000256" key="1">
    <source>
        <dbReference type="ARBA" id="ARBA00004651"/>
    </source>
</evidence>
<comment type="caution">
    <text evidence="10">The sequence shown here is derived from an EMBL/GenBank/DDBJ whole genome shotgun (WGS) entry which is preliminary data.</text>
</comment>
<organism evidence="10 11">
    <name type="scientific">Streptomyces bullii</name>
    <dbReference type="NCBI Taxonomy" id="349910"/>
    <lineage>
        <taxon>Bacteria</taxon>
        <taxon>Bacillati</taxon>
        <taxon>Actinomycetota</taxon>
        <taxon>Actinomycetes</taxon>
        <taxon>Kitasatosporales</taxon>
        <taxon>Streptomycetaceae</taxon>
        <taxon>Streptomyces</taxon>
    </lineage>
</organism>
<dbReference type="Proteomes" id="UP001596154">
    <property type="component" value="Unassembled WGS sequence"/>
</dbReference>
<keyword evidence="4 7" id="KW-1133">Transmembrane helix</keyword>
<evidence type="ECO:0000256" key="6">
    <source>
        <dbReference type="ARBA" id="ARBA00038076"/>
    </source>
</evidence>
<comment type="similarity">
    <text evidence="6">Belongs to the ABC-4 integral membrane protein family.</text>
</comment>
<protein>
    <submittedName>
        <fullName evidence="10">ABC transporter permease</fullName>
    </submittedName>
</protein>
<dbReference type="PANTHER" id="PTHR30572">
    <property type="entry name" value="MEMBRANE COMPONENT OF TRANSPORTER-RELATED"/>
    <property type="match status" value="1"/>
</dbReference>
<evidence type="ECO:0000259" key="9">
    <source>
        <dbReference type="Pfam" id="PF12704"/>
    </source>
</evidence>
<evidence type="ECO:0000256" key="3">
    <source>
        <dbReference type="ARBA" id="ARBA00022692"/>
    </source>
</evidence>
<evidence type="ECO:0000256" key="4">
    <source>
        <dbReference type="ARBA" id="ARBA00022989"/>
    </source>
</evidence>
<evidence type="ECO:0000256" key="7">
    <source>
        <dbReference type="SAM" id="Phobius"/>
    </source>
</evidence>
<feature type="domain" description="ABC3 transporter permease C-terminal" evidence="8">
    <location>
        <begin position="268"/>
        <end position="403"/>
    </location>
</feature>
<keyword evidence="2" id="KW-1003">Cell membrane</keyword>
<evidence type="ECO:0000313" key="10">
    <source>
        <dbReference type="EMBL" id="MFC5636070.1"/>
    </source>
</evidence>
<proteinExistence type="inferred from homology"/>
<dbReference type="PANTHER" id="PTHR30572:SF4">
    <property type="entry name" value="ABC TRANSPORTER PERMEASE YTRF"/>
    <property type="match status" value="1"/>
</dbReference>
<gene>
    <name evidence="10" type="ORF">ACFPZJ_20165</name>
</gene>
<evidence type="ECO:0000313" key="11">
    <source>
        <dbReference type="Proteomes" id="UP001596154"/>
    </source>
</evidence>
<sequence length="410" mass="42129">MTAVNPYVRSQLRHRRRRAVAVVAAVALGAALLIALTSLGSGFREAARAPLAGIAADLVVTRPDEGTPSEQPGRGVRQPFGLATFDSGEVRQMDTVPGVDTAVGSLQIWDFGPRSTITIAGVDPTQRAVGPGRILHHDLIAGRSFRSGEQGVAVLDRHYAAFYDTKVGQRVTVGERSYSVVGVVEVKDSAQTAASNIYLPLAEAQRLAGLPADRVNQVHVQVGNSADTEAVTAHITDRVGRVSAITPDSLVQIMGAVGRISARFSTIAAVVGGIGGLVLSWTALRGLVSERTREIGLLMAVGWRRSHVVGVFRAEALALGLAGAAVGIVLGVALAGLLSYIPAPDLLPAPPSVAGHGEAPAAESDGLPVSVSLTAVGAAALVSVVGATGAGILAARRATRLKPARSLVSL</sequence>